<dbReference type="GO" id="GO:0033539">
    <property type="term" value="P:fatty acid beta-oxidation using acyl-CoA dehydrogenase"/>
    <property type="evidence" value="ECO:0007669"/>
    <property type="project" value="TreeGrafter"/>
</dbReference>
<dbReference type="InterPro" id="IPR009075">
    <property type="entry name" value="AcylCo_DH/oxidase_C"/>
</dbReference>
<dbReference type="EMBL" id="BART01012121">
    <property type="protein sequence ID" value="GAG77168.1"/>
    <property type="molecule type" value="Genomic_DNA"/>
</dbReference>
<organism evidence="5">
    <name type="scientific">marine sediment metagenome</name>
    <dbReference type="NCBI Taxonomy" id="412755"/>
    <lineage>
        <taxon>unclassified sequences</taxon>
        <taxon>metagenomes</taxon>
        <taxon>ecological metagenomes</taxon>
    </lineage>
</organism>
<feature type="transmembrane region" description="Helical" evidence="3">
    <location>
        <begin position="13"/>
        <end position="36"/>
    </location>
</feature>
<dbReference type="SUPFAM" id="SSF47203">
    <property type="entry name" value="Acyl-CoA dehydrogenase C-terminal domain-like"/>
    <property type="match status" value="1"/>
</dbReference>
<accession>X1AYJ4</accession>
<evidence type="ECO:0000313" key="5">
    <source>
        <dbReference type="EMBL" id="GAG77168.1"/>
    </source>
</evidence>
<proteinExistence type="predicted"/>
<keyword evidence="3" id="KW-0472">Membrane</keyword>
<evidence type="ECO:0000256" key="2">
    <source>
        <dbReference type="ARBA" id="ARBA00023002"/>
    </source>
</evidence>
<dbReference type="PANTHER" id="PTHR48083:SF20">
    <property type="entry name" value="LONG-CHAIN SPECIFIC ACYL-COA DEHYDROGENASE, MITOCHONDRIAL"/>
    <property type="match status" value="1"/>
</dbReference>
<evidence type="ECO:0000256" key="3">
    <source>
        <dbReference type="SAM" id="Phobius"/>
    </source>
</evidence>
<dbReference type="GO" id="GO:0003995">
    <property type="term" value="F:acyl-CoA dehydrogenase activity"/>
    <property type="evidence" value="ECO:0007669"/>
    <property type="project" value="TreeGrafter"/>
</dbReference>
<keyword evidence="2" id="KW-0560">Oxidoreductase</keyword>
<reference evidence="5" key="1">
    <citation type="journal article" date="2014" name="Front. Microbiol.">
        <title>High frequency of phylogenetically diverse reductive dehalogenase-homologous genes in deep subseafloor sedimentary metagenomes.</title>
        <authorList>
            <person name="Kawai M."/>
            <person name="Futagami T."/>
            <person name="Toyoda A."/>
            <person name="Takaki Y."/>
            <person name="Nishi S."/>
            <person name="Hori S."/>
            <person name="Arai W."/>
            <person name="Tsubouchi T."/>
            <person name="Morono Y."/>
            <person name="Uchiyama I."/>
            <person name="Ito T."/>
            <person name="Fujiyama A."/>
            <person name="Inagaki F."/>
            <person name="Takami H."/>
        </authorList>
    </citation>
    <scope>NUCLEOTIDE SEQUENCE</scope>
    <source>
        <strain evidence="5">Expedition CK06-06</strain>
    </source>
</reference>
<protein>
    <recommendedName>
        <fullName evidence="4">Acyl-CoA dehydrogenase/oxidase C-terminal domain-containing protein</fullName>
    </recommendedName>
</protein>
<keyword evidence="3" id="KW-1133">Transmembrane helix</keyword>
<dbReference type="GO" id="GO:0005737">
    <property type="term" value="C:cytoplasm"/>
    <property type="evidence" value="ECO:0007669"/>
    <property type="project" value="TreeGrafter"/>
</dbReference>
<sequence>TVSLLLAIKRPELIRALILIDPTILPFSWMWWWYLAKITGLARLEMTTEVKLGRTFVDKLIMDHIEGQNVVIETSMAKYWTTDMVKRVADRALDFCGSFGILEKCPIAQAWRDVRAMPIFAGTNEIMKSIAAKFMGL</sequence>
<dbReference type="InterPro" id="IPR036250">
    <property type="entry name" value="AcylCo_DH-like_C"/>
</dbReference>
<gene>
    <name evidence="5" type="ORF">S01H4_25466</name>
</gene>
<name>X1AYJ4_9ZZZZ</name>
<feature type="non-terminal residue" evidence="5">
    <location>
        <position position="1"/>
    </location>
</feature>
<dbReference type="PANTHER" id="PTHR48083">
    <property type="entry name" value="MEDIUM-CHAIN SPECIFIC ACYL-COA DEHYDROGENASE, MITOCHONDRIAL-RELATED"/>
    <property type="match status" value="1"/>
</dbReference>
<dbReference type="GO" id="GO:0050660">
    <property type="term" value="F:flavin adenine dinucleotide binding"/>
    <property type="evidence" value="ECO:0007669"/>
    <property type="project" value="TreeGrafter"/>
</dbReference>
<dbReference type="SUPFAM" id="SSF53474">
    <property type="entry name" value="alpha/beta-Hydrolases"/>
    <property type="match status" value="1"/>
</dbReference>
<keyword evidence="3" id="KW-0812">Transmembrane</keyword>
<dbReference type="InterPro" id="IPR050741">
    <property type="entry name" value="Acyl-CoA_dehydrogenase"/>
</dbReference>
<keyword evidence="1" id="KW-0285">Flavoprotein</keyword>
<evidence type="ECO:0000259" key="4">
    <source>
        <dbReference type="Pfam" id="PF00441"/>
    </source>
</evidence>
<dbReference type="AlphaFoldDB" id="X1AYJ4"/>
<dbReference type="InterPro" id="IPR029058">
    <property type="entry name" value="AB_hydrolase_fold"/>
</dbReference>
<feature type="domain" description="Acyl-CoA dehydrogenase/oxidase C-terminal" evidence="4">
    <location>
        <begin position="45"/>
        <end position="135"/>
    </location>
</feature>
<evidence type="ECO:0000256" key="1">
    <source>
        <dbReference type="ARBA" id="ARBA00022630"/>
    </source>
</evidence>
<comment type="caution">
    <text evidence="5">The sequence shown here is derived from an EMBL/GenBank/DDBJ whole genome shotgun (WGS) entry which is preliminary data.</text>
</comment>
<dbReference type="Gene3D" id="1.20.140.10">
    <property type="entry name" value="Butyryl-CoA Dehydrogenase, subunit A, domain 3"/>
    <property type="match status" value="1"/>
</dbReference>
<dbReference type="Pfam" id="PF00441">
    <property type="entry name" value="Acyl-CoA_dh_1"/>
    <property type="match status" value="1"/>
</dbReference>